<dbReference type="RefSeq" id="WP_109518353.1">
    <property type="nucleotide sequence ID" value="NZ_PDOA01000015.1"/>
</dbReference>
<dbReference type="GO" id="GO:0004519">
    <property type="term" value="F:endonuclease activity"/>
    <property type="evidence" value="ECO:0007669"/>
    <property type="project" value="UniProtKB-KW"/>
</dbReference>
<dbReference type="SUPFAM" id="SSF56219">
    <property type="entry name" value="DNase I-like"/>
    <property type="match status" value="1"/>
</dbReference>
<proteinExistence type="predicted"/>
<name>A0A2U1V0D3_9PROT</name>
<feature type="region of interest" description="Disordered" evidence="1">
    <location>
        <begin position="228"/>
        <end position="252"/>
    </location>
</feature>
<feature type="domain" description="Endonuclease/exonuclease/phosphatase" evidence="2">
    <location>
        <begin position="6"/>
        <end position="216"/>
    </location>
</feature>
<keyword evidence="3" id="KW-0255">Endonuclease</keyword>
<dbReference type="GO" id="GO:0006506">
    <property type="term" value="P:GPI anchor biosynthetic process"/>
    <property type="evidence" value="ECO:0007669"/>
    <property type="project" value="TreeGrafter"/>
</dbReference>
<dbReference type="PANTHER" id="PTHR14859:SF15">
    <property type="entry name" value="ENDONUCLEASE_EXONUCLEASE_PHOSPHATASE DOMAIN-CONTAINING PROTEIN"/>
    <property type="match status" value="1"/>
</dbReference>
<gene>
    <name evidence="3" type="ORF">CR165_18075</name>
</gene>
<dbReference type="GO" id="GO:0016020">
    <property type="term" value="C:membrane"/>
    <property type="evidence" value="ECO:0007669"/>
    <property type="project" value="GOC"/>
</dbReference>
<dbReference type="Proteomes" id="UP000245048">
    <property type="component" value="Unassembled WGS sequence"/>
</dbReference>
<dbReference type="Pfam" id="PF03372">
    <property type="entry name" value="Exo_endo_phos"/>
    <property type="match status" value="1"/>
</dbReference>
<keyword evidence="3" id="KW-0378">Hydrolase</keyword>
<dbReference type="PANTHER" id="PTHR14859">
    <property type="entry name" value="CALCOFLUOR WHITE HYPERSENSITIVE PROTEIN PRECURSOR"/>
    <property type="match status" value="1"/>
</dbReference>
<evidence type="ECO:0000256" key="1">
    <source>
        <dbReference type="SAM" id="MobiDB-lite"/>
    </source>
</evidence>
<dbReference type="EMBL" id="PDOA01000015">
    <property type="protein sequence ID" value="PWC27359.1"/>
    <property type="molecule type" value="Genomic_DNA"/>
</dbReference>
<evidence type="ECO:0000259" key="2">
    <source>
        <dbReference type="Pfam" id="PF03372"/>
    </source>
</evidence>
<keyword evidence="3" id="KW-0540">Nuclease</keyword>
<comment type="caution">
    <text evidence="3">The sequence shown here is derived from an EMBL/GenBank/DDBJ whole genome shotgun (WGS) entry which is preliminary data.</text>
</comment>
<sequence length="252" mass="28139">MKLRVMTWNIHSAIGPDGRYDLERVLELIRRHDPDILAVQEIESRNRGDRPSPFAALRGHFAAHATAETLRAGDGAYGHMLLSRWPMEEESLHDLSYPGREPRTAISARVRTPGGYLGVIASHLGLRWRERRHQAARLAALARRLHGPLVVMGDFNDWSWRGPVWRALAPVLPAVTRHRTFPAHRPLLRLDEIFCRPAPLLGPSWRDPLGREASDHLPVVAELNPAALHPSRAAEPGRKAPGPAQPAFSLSP</sequence>
<dbReference type="Gene3D" id="3.60.10.10">
    <property type="entry name" value="Endonuclease/exonuclease/phosphatase"/>
    <property type="match status" value="1"/>
</dbReference>
<dbReference type="InterPro" id="IPR005135">
    <property type="entry name" value="Endo/exonuclease/phosphatase"/>
</dbReference>
<dbReference type="OrthoDB" id="9813425at2"/>
<dbReference type="AlphaFoldDB" id="A0A2U1V0D3"/>
<evidence type="ECO:0000313" key="3">
    <source>
        <dbReference type="EMBL" id="PWC27359.1"/>
    </source>
</evidence>
<organism evidence="3 4">
    <name type="scientific">Teichococcus aestuarii</name>
    <dbReference type="NCBI Taxonomy" id="568898"/>
    <lineage>
        <taxon>Bacteria</taxon>
        <taxon>Pseudomonadati</taxon>
        <taxon>Pseudomonadota</taxon>
        <taxon>Alphaproteobacteria</taxon>
        <taxon>Acetobacterales</taxon>
        <taxon>Roseomonadaceae</taxon>
        <taxon>Roseomonas</taxon>
    </lineage>
</organism>
<protein>
    <submittedName>
        <fullName evidence="3">Endonuclease</fullName>
    </submittedName>
</protein>
<dbReference type="InterPro" id="IPR051916">
    <property type="entry name" value="GPI-anchor_lipid_remodeler"/>
</dbReference>
<keyword evidence="4" id="KW-1185">Reference proteome</keyword>
<accession>A0A2U1V0D3</accession>
<reference evidence="4" key="1">
    <citation type="submission" date="2017-10" db="EMBL/GenBank/DDBJ databases">
        <authorList>
            <person name="Toshchakov S.V."/>
            <person name="Goeva M.A."/>
        </authorList>
    </citation>
    <scope>NUCLEOTIDE SEQUENCE [LARGE SCALE GENOMIC DNA]</scope>
    <source>
        <strain evidence="4">JR1/69-1-13</strain>
    </source>
</reference>
<evidence type="ECO:0000313" key="4">
    <source>
        <dbReference type="Proteomes" id="UP000245048"/>
    </source>
</evidence>
<dbReference type="InterPro" id="IPR036691">
    <property type="entry name" value="Endo/exonu/phosph_ase_sf"/>
</dbReference>